<feature type="binding site" evidence="6">
    <location>
        <position position="75"/>
    </location>
    <ligand>
        <name>S-adenosyl-L-methionine</name>
        <dbReference type="ChEBI" id="CHEBI:59789"/>
    </ligand>
</feature>
<dbReference type="EMBL" id="CP047224">
    <property type="protein sequence ID" value="QHD65524.1"/>
    <property type="molecule type" value="Genomic_DNA"/>
</dbReference>
<dbReference type="AlphaFoldDB" id="A0A6P1GBH8"/>
<comment type="caution">
    <text evidence="6">Lacks conserved residue(s) required for the propagation of feature annotation.</text>
</comment>
<dbReference type="KEGG" id="nef:GP480_03860"/>
<dbReference type="PANTHER" id="PTHR43591">
    <property type="entry name" value="METHYLTRANSFERASE"/>
    <property type="match status" value="1"/>
</dbReference>
<dbReference type="PROSITE" id="PS51608">
    <property type="entry name" value="SAM_MT_UBIE"/>
    <property type="match status" value="1"/>
</dbReference>
<keyword evidence="1 6" id="KW-0474">Menaquinone biosynthesis</keyword>
<name>A0A6P1GBH8_9RICK</name>
<comment type="pathway">
    <text evidence="6">Cofactor biosynthesis; ubiquinone biosynthesis.</text>
</comment>
<keyword evidence="8" id="KW-1185">Reference proteome</keyword>
<organism evidence="7 8">
    <name type="scientific">Neorickettsia findlayensis</name>
    <dbReference type="NCBI Taxonomy" id="2686014"/>
    <lineage>
        <taxon>Bacteria</taxon>
        <taxon>Pseudomonadati</taxon>
        <taxon>Pseudomonadota</taxon>
        <taxon>Alphaproteobacteria</taxon>
        <taxon>Rickettsiales</taxon>
        <taxon>Anaplasmataceae</taxon>
        <taxon>Neorickettsia</taxon>
    </lineage>
</organism>
<dbReference type="Gene3D" id="3.40.50.150">
    <property type="entry name" value="Vaccinia Virus protein VP39"/>
    <property type="match status" value="1"/>
</dbReference>
<dbReference type="PANTHER" id="PTHR43591:SF24">
    <property type="entry name" value="2-METHOXY-6-POLYPRENYL-1,4-BENZOQUINOL METHYLASE, MITOCHONDRIAL"/>
    <property type="match status" value="1"/>
</dbReference>
<proteinExistence type="inferred from homology"/>
<dbReference type="SUPFAM" id="SSF53335">
    <property type="entry name" value="S-adenosyl-L-methionine-dependent methyltransferases"/>
    <property type="match status" value="1"/>
</dbReference>
<keyword evidence="4 6" id="KW-0831">Ubiquinone biosynthesis</keyword>
<dbReference type="UniPathway" id="UPA00232"/>
<dbReference type="InterPro" id="IPR023576">
    <property type="entry name" value="UbiE/COQ5_MeTrFase_CS"/>
</dbReference>
<dbReference type="NCBIfam" id="NF001244">
    <property type="entry name" value="PRK00216.1-5"/>
    <property type="match status" value="1"/>
</dbReference>
<dbReference type="EC" id="2.1.1.163" evidence="6"/>
<dbReference type="RefSeq" id="WP_160096003.1">
    <property type="nucleotide sequence ID" value="NZ_CP047224.1"/>
</dbReference>
<evidence type="ECO:0000256" key="5">
    <source>
        <dbReference type="ARBA" id="ARBA00022691"/>
    </source>
</evidence>
<gene>
    <name evidence="6 7" type="primary">ubiE</name>
    <name evidence="7" type="ORF">GP480_03860</name>
</gene>
<comment type="catalytic activity">
    <reaction evidence="6">
        <text>a 2-demethylmenaquinol + S-adenosyl-L-methionine = a menaquinol + S-adenosyl-L-homocysteine + H(+)</text>
        <dbReference type="Rhea" id="RHEA:42640"/>
        <dbReference type="Rhea" id="RHEA-COMP:9539"/>
        <dbReference type="Rhea" id="RHEA-COMP:9563"/>
        <dbReference type="ChEBI" id="CHEBI:15378"/>
        <dbReference type="ChEBI" id="CHEBI:18151"/>
        <dbReference type="ChEBI" id="CHEBI:55437"/>
        <dbReference type="ChEBI" id="CHEBI:57856"/>
        <dbReference type="ChEBI" id="CHEBI:59789"/>
        <dbReference type="EC" id="2.1.1.163"/>
    </reaction>
</comment>
<protein>
    <recommendedName>
        <fullName evidence="6">Ubiquinone/menaquinone biosynthesis C-methyltransferase UbiE</fullName>
        <ecNumber evidence="6">2.1.1.163</ecNumber>
        <ecNumber evidence="6">2.1.1.201</ecNumber>
    </recommendedName>
    <alternativeName>
        <fullName evidence="6">2-methoxy-6-polyprenyl-1,4-benzoquinol methylase</fullName>
    </alternativeName>
    <alternativeName>
        <fullName evidence="6">Demethylmenaquinone methyltransferase</fullName>
    </alternativeName>
</protein>
<evidence type="ECO:0000256" key="4">
    <source>
        <dbReference type="ARBA" id="ARBA00022688"/>
    </source>
</evidence>
<dbReference type="HAMAP" id="MF_01813">
    <property type="entry name" value="MenG_UbiE_methyltr"/>
    <property type="match status" value="1"/>
</dbReference>
<keyword evidence="2 6" id="KW-0489">Methyltransferase</keyword>
<dbReference type="GO" id="GO:0009060">
    <property type="term" value="P:aerobic respiration"/>
    <property type="evidence" value="ECO:0007669"/>
    <property type="project" value="UniProtKB-UniRule"/>
</dbReference>
<evidence type="ECO:0000256" key="1">
    <source>
        <dbReference type="ARBA" id="ARBA00022428"/>
    </source>
</evidence>
<dbReference type="GO" id="GO:0043770">
    <property type="term" value="F:demethylmenaquinone methyltransferase activity"/>
    <property type="evidence" value="ECO:0007669"/>
    <property type="project" value="UniProtKB-UniRule"/>
</dbReference>
<dbReference type="EC" id="2.1.1.201" evidence="6"/>
<evidence type="ECO:0000256" key="2">
    <source>
        <dbReference type="ARBA" id="ARBA00022603"/>
    </source>
</evidence>
<evidence type="ECO:0000313" key="8">
    <source>
        <dbReference type="Proteomes" id="UP000464912"/>
    </source>
</evidence>
<evidence type="ECO:0000313" key="7">
    <source>
        <dbReference type="EMBL" id="QHD65524.1"/>
    </source>
</evidence>
<reference evidence="7 8" key="2">
    <citation type="journal article" date="2020" name="MBio">
        <title>Isolation and Molecular Analysis of a Novel Neorickettsia Species That Causes Potomac Horse Fever.</title>
        <authorList>
            <person name="Teymournejad O."/>
            <person name="Lin M."/>
            <person name="Bekebrede H."/>
            <person name="Kamr A."/>
            <person name="Toribio R.E."/>
            <person name="Arroyo L.G."/>
            <person name="Baird J.D."/>
            <person name="Rikihisa Y."/>
        </authorList>
    </citation>
    <scope>NUCLEOTIDE SEQUENCE [LARGE SCALE GENOMIC DNA]</scope>
    <source>
        <strain evidence="7 8">Fin17</strain>
    </source>
</reference>
<comment type="similarity">
    <text evidence="6">Belongs to the class I-like SAM-binding methyltransferase superfamily. MenG/UbiE family.</text>
</comment>
<dbReference type="GO" id="GO:0009234">
    <property type="term" value="P:menaquinone biosynthetic process"/>
    <property type="evidence" value="ECO:0007669"/>
    <property type="project" value="UniProtKB-UniRule"/>
</dbReference>
<comment type="pathway">
    <text evidence="6">Quinol/quinone metabolism; menaquinone biosynthesis; menaquinol from 1,4-dihydroxy-2-naphthoate: step 2/2.</text>
</comment>
<dbReference type="GO" id="GO:0008425">
    <property type="term" value="F:2-methoxy-6-polyprenyl-1,4-benzoquinol methyltransferase activity"/>
    <property type="evidence" value="ECO:0007669"/>
    <property type="project" value="UniProtKB-UniRule"/>
</dbReference>
<dbReference type="GO" id="GO:0032259">
    <property type="term" value="P:methylation"/>
    <property type="evidence" value="ECO:0007669"/>
    <property type="project" value="UniProtKB-KW"/>
</dbReference>
<evidence type="ECO:0000256" key="6">
    <source>
        <dbReference type="HAMAP-Rule" id="MF_01813"/>
    </source>
</evidence>
<dbReference type="NCBIfam" id="TIGR01934">
    <property type="entry name" value="MenG_MenH_UbiE"/>
    <property type="match status" value="1"/>
</dbReference>
<dbReference type="Pfam" id="PF01209">
    <property type="entry name" value="Ubie_methyltran"/>
    <property type="match status" value="1"/>
</dbReference>
<comment type="function">
    <text evidence="6">Methyltransferase required for the conversion of demethylmenaquinol (DMKH2) to menaquinol (MKH2) and the conversion of 2-polyprenyl-6-methoxy-1,4-benzoquinol (DDMQH2) to 2-polyprenyl-3-methyl-6-methoxy-1,4-benzoquinol (DMQH2).</text>
</comment>
<dbReference type="PROSITE" id="PS01183">
    <property type="entry name" value="UBIE_1"/>
    <property type="match status" value="1"/>
</dbReference>
<reference evidence="7 8" key="1">
    <citation type="journal article" date="2020" name="MBio">
        <title>Erratum for Teymournejad et al., 'Isolation and Molecular Analysis of a Novel Neorickettsia Species That Causes Potomac Horse Fever'.</title>
        <authorList>
            <person name="Teymournejad O."/>
            <person name="Lin M."/>
            <person name="Bekebrede H."/>
            <person name="Kamr A."/>
            <person name="Toribio R.E."/>
            <person name="Arroyo L.G."/>
            <person name="Baird J.D."/>
            <person name="Rikihisa Y."/>
        </authorList>
    </citation>
    <scope>NUCLEOTIDE SEQUENCE [LARGE SCALE GENOMIC DNA]</scope>
    <source>
        <strain evidence="7 8">Fin17</strain>
    </source>
</reference>
<evidence type="ECO:0000256" key="3">
    <source>
        <dbReference type="ARBA" id="ARBA00022679"/>
    </source>
</evidence>
<dbReference type="PROSITE" id="PS01184">
    <property type="entry name" value="UBIE_2"/>
    <property type="match status" value="1"/>
</dbReference>
<dbReference type="Proteomes" id="UP000464912">
    <property type="component" value="Chromosome"/>
</dbReference>
<dbReference type="UniPathway" id="UPA00079">
    <property type="reaction ID" value="UER00169"/>
</dbReference>
<dbReference type="InterPro" id="IPR029063">
    <property type="entry name" value="SAM-dependent_MTases_sf"/>
</dbReference>
<sequence length="230" mass="26329">MEKDFVNEIFSSVSQRYDLMNDIMSVGIHRQWKRNFVKSIGLLPNQRVLDMAAGTGDITLRLLKTHIAAKIVLCDKNHEMLEIAKDRLLDEGYVSLEVVSADAAQLPFEDCSFDHYVVAFGVRNFSDIEKSLAEAYRVLKPGGKFSCLEFSKVENKCMNLLYNFYSRTFIPWIGEKVTQNKQAYTYLIDSIKEFPDAEGFREIIRGTGFGRIKYRKETFGVVAIHTATKL</sequence>
<feature type="binding site" evidence="6">
    <location>
        <position position="55"/>
    </location>
    <ligand>
        <name>S-adenosyl-L-methionine</name>
        <dbReference type="ChEBI" id="CHEBI:59789"/>
    </ligand>
</feature>
<dbReference type="CDD" id="cd02440">
    <property type="entry name" value="AdoMet_MTases"/>
    <property type="match status" value="1"/>
</dbReference>
<dbReference type="InterPro" id="IPR004033">
    <property type="entry name" value="UbiE/COQ5_MeTrFase"/>
</dbReference>
<keyword evidence="5 6" id="KW-0949">S-adenosyl-L-methionine</keyword>
<feature type="binding site" evidence="6">
    <location>
        <begin position="102"/>
        <end position="103"/>
    </location>
    <ligand>
        <name>S-adenosyl-L-methionine</name>
        <dbReference type="ChEBI" id="CHEBI:59789"/>
    </ligand>
</feature>
<comment type="catalytic activity">
    <reaction evidence="6">
        <text>a 2-methoxy-6-(all-trans-polyprenyl)benzene-1,4-diol + S-adenosyl-L-methionine = a 5-methoxy-2-methyl-3-(all-trans-polyprenyl)benzene-1,4-diol + S-adenosyl-L-homocysteine + H(+)</text>
        <dbReference type="Rhea" id="RHEA:28286"/>
        <dbReference type="Rhea" id="RHEA-COMP:10858"/>
        <dbReference type="Rhea" id="RHEA-COMP:10859"/>
        <dbReference type="ChEBI" id="CHEBI:15378"/>
        <dbReference type="ChEBI" id="CHEBI:57856"/>
        <dbReference type="ChEBI" id="CHEBI:59789"/>
        <dbReference type="ChEBI" id="CHEBI:84166"/>
        <dbReference type="ChEBI" id="CHEBI:84167"/>
        <dbReference type="EC" id="2.1.1.201"/>
    </reaction>
</comment>
<accession>A0A6P1GBH8</accession>
<keyword evidence="3 6" id="KW-0808">Transferase</keyword>